<keyword evidence="1" id="KW-0812">Transmembrane</keyword>
<dbReference type="KEGG" id="npy:NPRO_00960"/>
<name>A0A809S7U3_9BACT</name>
<organism evidence="2 3">
    <name type="scientific">Candidatus Nitrosymbiomonas proteolyticus</name>
    <dbReference type="NCBI Taxonomy" id="2608984"/>
    <lineage>
        <taxon>Bacteria</taxon>
        <taxon>Bacillati</taxon>
        <taxon>Armatimonadota</taxon>
        <taxon>Armatimonadota incertae sedis</taxon>
        <taxon>Candidatus Nitrosymbiomonas</taxon>
    </lineage>
</organism>
<evidence type="ECO:0000313" key="2">
    <source>
        <dbReference type="EMBL" id="BBO22501.1"/>
    </source>
</evidence>
<gene>
    <name evidence="2" type="ORF">NPRO_00960</name>
</gene>
<feature type="transmembrane region" description="Helical" evidence="1">
    <location>
        <begin position="83"/>
        <end position="101"/>
    </location>
</feature>
<keyword evidence="1" id="KW-1133">Transmembrane helix</keyword>
<proteinExistence type="predicted"/>
<dbReference type="Proteomes" id="UP000662873">
    <property type="component" value="Chromosome"/>
</dbReference>
<accession>A0A809S7U3</accession>
<reference evidence="2" key="1">
    <citation type="journal article" name="DNA Res.">
        <title>The physiological potential of anammox bacteria as revealed by their core genome structure.</title>
        <authorList>
            <person name="Okubo T."/>
            <person name="Toyoda A."/>
            <person name="Fukuhara K."/>
            <person name="Uchiyama I."/>
            <person name="Harigaya Y."/>
            <person name="Kuroiwa M."/>
            <person name="Suzuki T."/>
            <person name="Murakami Y."/>
            <person name="Suwa Y."/>
            <person name="Takami H."/>
        </authorList>
    </citation>
    <scope>NUCLEOTIDE SEQUENCE</scope>
    <source>
        <strain evidence="2">317325-2</strain>
    </source>
</reference>
<sequence>MSDWLEIHALADNELDAKSKAEARKAVEGSPAAASEYRSVQTVKETLASKAVQAEVSDAWKKCRGRLDEIDKTHRAESFVGRFSWALSGLFVVALVSTAIYNRTVNPQALRTGDVARMVAGLAPQYSSSQGQPQDMSTWVRSSPVTLDTGSLKVMAYAEGHYREHPVAMIQLSDREGNLALVVVRGAGRLEGGEPMLGYSGYQSGQIDTLNFVAWQDRGYSLMIMGPRPHEDLRSTAESIRLR</sequence>
<evidence type="ECO:0000256" key="1">
    <source>
        <dbReference type="SAM" id="Phobius"/>
    </source>
</evidence>
<dbReference type="EMBL" id="AP021858">
    <property type="protein sequence ID" value="BBO22501.1"/>
    <property type="molecule type" value="Genomic_DNA"/>
</dbReference>
<evidence type="ECO:0000313" key="3">
    <source>
        <dbReference type="Proteomes" id="UP000662873"/>
    </source>
</evidence>
<dbReference type="AlphaFoldDB" id="A0A809S7U3"/>
<keyword evidence="1" id="KW-0472">Membrane</keyword>
<protein>
    <submittedName>
        <fullName evidence="2">Uncharacterized protein</fullName>
    </submittedName>
</protein>